<proteinExistence type="predicted"/>
<name>A0ABN1L3Z7_9GAMM</name>
<feature type="transmembrane region" description="Helical" evidence="1">
    <location>
        <begin position="46"/>
        <end position="65"/>
    </location>
</feature>
<evidence type="ECO:0000256" key="1">
    <source>
        <dbReference type="SAM" id="Phobius"/>
    </source>
</evidence>
<dbReference type="RefSeq" id="WP_215978763.1">
    <property type="nucleotide sequence ID" value="NZ_BAAAFA010000001.1"/>
</dbReference>
<gene>
    <name evidence="2" type="ORF">GCM10009111_05760</name>
</gene>
<accession>A0ABN1L3Z7</accession>
<keyword evidence="1" id="KW-0472">Membrane</keyword>
<comment type="caution">
    <text evidence="2">The sequence shown here is derived from an EMBL/GenBank/DDBJ whole genome shotgun (WGS) entry which is preliminary data.</text>
</comment>
<keyword evidence="3" id="KW-1185">Reference proteome</keyword>
<evidence type="ECO:0000313" key="2">
    <source>
        <dbReference type="EMBL" id="GAA0812169.1"/>
    </source>
</evidence>
<reference evidence="2 3" key="1">
    <citation type="journal article" date="2019" name="Int. J. Syst. Evol. Microbiol.">
        <title>The Global Catalogue of Microorganisms (GCM) 10K type strain sequencing project: providing services to taxonomists for standard genome sequencing and annotation.</title>
        <authorList>
            <consortium name="The Broad Institute Genomics Platform"/>
            <consortium name="The Broad Institute Genome Sequencing Center for Infectious Disease"/>
            <person name="Wu L."/>
            <person name="Ma J."/>
        </authorList>
    </citation>
    <scope>NUCLEOTIDE SEQUENCE [LARGE SCALE GENOMIC DNA]</scope>
    <source>
        <strain evidence="2 3">JCM 15608</strain>
    </source>
</reference>
<protein>
    <recommendedName>
        <fullName evidence="4">DUF4064 domain-containing protein</fullName>
    </recommendedName>
</protein>
<organism evidence="2 3">
    <name type="scientific">Colwellia asteriadis</name>
    <dbReference type="NCBI Taxonomy" id="517723"/>
    <lineage>
        <taxon>Bacteria</taxon>
        <taxon>Pseudomonadati</taxon>
        <taxon>Pseudomonadota</taxon>
        <taxon>Gammaproteobacteria</taxon>
        <taxon>Alteromonadales</taxon>
        <taxon>Colwelliaceae</taxon>
        <taxon>Colwellia</taxon>
    </lineage>
</organism>
<feature type="transmembrane region" description="Helical" evidence="1">
    <location>
        <begin position="72"/>
        <end position="103"/>
    </location>
</feature>
<sequence length="113" mass="12246">MSFGKSLLLAIVATLFLTYVFGTGFLQFADVNITMDGEFVEPIQAISVSALVMLALVLVGLAIVLSVFGSFIFIAVMVVGTLAMVTIGIFWPILLIALLIWLVSKEKQPEQYS</sequence>
<dbReference type="Proteomes" id="UP001500021">
    <property type="component" value="Unassembled WGS sequence"/>
</dbReference>
<keyword evidence="1" id="KW-1133">Transmembrane helix</keyword>
<evidence type="ECO:0008006" key="4">
    <source>
        <dbReference type="Google" id="ProtNLM"/>
    </source>
</evidence>
<dbReference type="EMBL" id="BAAAFA010000001">
    <property type="protein sequence ID" value="GAA0812169.1"/>
    <property type="molecule type" value="Genomic_DNA"/>
</dbReference>
<keyword evidence="1" id="KW-0812">Transmembrane</keyword>
<evidence type="ECO:0000313" key="3">
    <source>
        <dbReference type="Proteomes" id="UP001500021"/>
    </source>
</evidence>